<dbReference type="Gene3D" id="2.30.29.220">
    <property type="entry name" value="Structure-specific recognition protein (SSRP1)"/>
    <property type="match status" value="1"/>
</dbReference>
<evidence type="ECO:0000256" key="10">
    <source>
        <dbReference type="RuleBase" id="RU364013"/>
    </source>
</evidence>
<evidence type="ECO:0000259" key="12">
    <source>
        <dbReference type="PROSITE" id="PS50118"/>
    </source>
</evidence>
<comment type="similarity">
    <text evidence="1 10">Belongs to the SSRP1 family.</text>
</comment>
<dbReference type="PRINTS" id="PR00887">
    <property type="entry name" value="SSRCOGNITION"/>
</dbReference>
<dbReference type="CDD" id="cd13231">
    <property type="entry name" value="PH2_SSRP1-like"/>
    <property type="match status" value="1"/>
</dbReference>
<dbReference type="AlphaFoldDB" id="A0A914WWN1"/>
<evidence type="ECO:0000256" key="8">
    <source>
        <dbReference type="ARBA" id="ARBA00023242"/>
    </source>
</evidence>
<dbReference type="InterPro" id="IPR036910">
    <property type="entry name" value="HMG_box_dom_sf"/>
</dbReference>
<proteinExistence type="inferred from homology"/>
<feature type="domain" description="HMG box" evidence="12">
    <location>
        <begin position="554"/>
        <end position="620"/>
    </location>
</feature>
<feature type="DNA-binding region" description="HMG box" evidence="9">
    <location>
        <begin position="554"/>
        <end position="620"/>
    </location>
</feature>
<dbReference type="InterPro" id="IPR035417">
    <property type="entry name" value="SSRP1/POB3_N"/>
</dbReference>
<keyword evidence="13" id="KW-1185">Reference proteome</keyword>
<dbReference type="Gene3D" id="1.10.30.10">
    <property type="entry name" value="High mobility group box domain"/>
    <property type="match status" value="1"/>
</dbReference>
<feature type="compositionally biased region" description="Acidic residues" evidence="11">
    <location>
        <begin position="470"/>
        <end position="483"/>
    </location>
</feature>
<keyword evidence="3 10" id="KW-0235">DNA replication</keyword>
<evidence type="ECO:0000256" key="11">
    <source>
        <dbReference type="SAM" id="MobiDB-lite"/>
    </source>
</evidence>
<dbReference type="GO" id="GO:0042393">
    <property type="term" value="F:histone binding"/>
    <property type="evidence" value="ECO:0007669"/>
    <property type="project" value="TreeGrafter"/>
</dbReference>
<feature type="compositionally biased region" description="Basic and acidic residues" evidence="11">
    <location>
        <begin position="460"/>
        <end position="469"/>
    </location>
</feature>
<dbReference type="GO" id="GO:0006260">
    <property type="term" value="P:DNA replication"/>
    <property type="evidence" value="ECO:0007669"/>
    <property type="project" value="UniProtKB-KW"/>
</dbReference>
<dbReference type="WBParaSite" id="PSAMB.scaffold552size47466.g7128.t1">
    <property type="protein sequence ID" value="PSAMB.scaffold552size47466.g7128.t1"/>
    <property type="gene ID" value="PSAMB.scaffold552size47466.g7128"/>
</dbReference>
<organism evidence="13 14">
    <name type="scientific">Plectus sambesii</name>
    <dbReference type="NCBI Taxonomy" id="2011161"/>
    <lineage>
        <taxon>Eukaryota</taxon>
        <taxon>Metazoa</taxon>
        <taxon>Ecdysozoa</taxon>
        <taxon>Nematoda</taxon>
        <taxon>Chromadorea</taxon>
        <taxon>Plectida</taxon>
        <taxon>Plectina</taxon>
        <taxon>Plectoidea</taxon>
        <taxon>Plectidae</taxon>
        <taxon>Plectus</taxon>
    </lineage>
</organism>
<keyword evidence="9" id="KW-0238">DNA-binding</keyword>
<comment type="subcellular location">
    <subcellularLocation>
        <location evidence="10">Nucleus</location>
    </subcellularLocation>
    <subcellularLocation>
        <location evidence="10">Chromosome</location>
    </subcellularLocation>
</comment>
<feature type="compositionally biased region" description="Basic and acidic residues" evidence="11">
    <location>
        <begin position="594"/>
        <end position="620"/>
    </location>
</feature>
<keyword evidence="2 10" id="KW-0158">Chromosome</keyword>
<dbReference type="GO" id="GO:0006281">
    <property type="term" value="P:DNA repair"/>
    <property type="evidence" value="ECO:0007669"/>
    <property type="project" value="UniProtKB-KW"/>
</dbReference>
<dbReference type="PANTHER" id="PTHR45849">
    <property type="entry name" value="FACT COMPLEX SUBUNIT SSRP1"/>
    <property type="match status" value="1"/>
</dbReference>
<evidence type="ECO:0000256" key="4">
    <source>
        <dbReference type="ARBA" id="ARBA00022763"/>
    </source>
</evidence>
<dbReference type="GO" id="GO:0003677">
    <property type="term" value="F:DNA binding"/>
    <property type="evidence" value="ECO:0007669"/>
    <property type="project" value="UniProtKB-UniRule"/>
</dbReference>
<dbReference type="InterPro" id="IPR050454">
    <property type="entry name" value="RTT106/SSRP1_HistChap/FACT"/>
</dbReference>
<comment type="function">
    <text evidence="10">Component of the FACT complex, a general chromatin factor that acts to reorganize nucleosomes. The FACT complex is involved in multiple processes that require DNA as a template such as mRNA elongation, DNA replication and DNA repair. During transcription elongation the FACT complex acts as a histone chaperone that both destabilizes and restores nucleosomal structure. It facilitates the passage of RNA polymerase II and transcription by promoting the dissociation of one histone H2A-H2B dimer from the nucleosome, then subsequently promotes the reestablishment of the nucleosome following the passage of RNA polymerase II.</text>
</comment>
<dbReference type="InterPro" id="IPR013719">
    <property type="entry name" value="RTT106/SPT16-like_middle_dom"/>
</dbReference>
<evidence type="ECO:0000256" key="2">
    <source>
        <dbReference type="ARBA" id="ARBA00022454"/>
    </source>
</evidence>
<name>A0A914WWN1_9BILA</name>
<dbReference type="GO" id="GO:0035101">
    <property type="term" value="C:FACT complex"/>
    <property type="evidence" value="ECO:0007669"/>
    <property type="project" value="TreeGrafter"/>
</dbReference>
<reference evidence="14" key="1">
    <citation type="submission" date="2022-11" db="UniProtKB">
        <authorList>
            <consortium name="WormBaseParasite"/>
        </authorList>
    </citation>
    <scope>IDENTIFICATION</scope>
</reference>
<dbReference type="GO" id="GO:1902275">
    <property type="term" value="P:regulation of chromatin organization"/>
    <property type="evidence" value="ECO:0007669"/>
    <property type="project" value="TreeGrafter"/>
</dbReference>
<accession>A0A914WWN1</accession>
<dbReference type="FunFam" id="2.30.29.150:FF:000001">
    <property type="entry name" value="Fact complex subunit ssrp1"/>
    <property type="match status" value="1"/>
</dbReference>
<evidence type="ECO:0000256" key="9">
    <source>
        <dbReference type="PROSITE-ProRule" id="PRU00267"/>
    </source>
</evidence>
<feature type="region of interest" description="Disordered" evidence="11">
    <location>
        <begin position="589"/>
        <end position="647"/>
    </location>
</feature>
<dbReference type="SMART" id="SM01287">
    <property type="entry name" value="Rtt106"/>
    <property type="match status" value="1"/>
</dbReference>
<evidence type="ECO:0000256" key="7">
    <source>
        <dbReference type="ARBA" id="ARBA00023204"/>
    </source>
</evidence>
<dbReference type="FunFam" id="2.30.29.30:FF:000098">
    <property type="entry name" value="Fact complex subunit ssrp1"/>
    <property type="match status" value="1"/>
</dbReference>
<dbReference type="Pfam" id="PF00505">
    <property type="entry name" value="HMG_box"/>
    <property type="match status" value="1"/>
</dbReference>
<dbReference type="InterPro" id="IPR009071">
    <property type="entry name" value="HMG_box_dom"/>
</dbReference>
<keyword evidence="7 10" id="KW-0234">DNA repair</keyword>
<dbReference type="SUPFAM" id="SSF50729">
    <property type="entry name" value="PH domain-like"/>
    <property type="match status" value="1"/>
</dbReference>
<protein>
    <recommendedName>
        <fullName evidence="10">FACT complex subunit SSRP1</fullName>
    </recommendedName>
</protein>
<dbReference type="SMART" id="SM00398">
    <property type="entry name" value="HMG"/>
    <property type="match status" value="1"/>
</dbReference>
<dbReference type="GO" id="GO:0031491">
    <property type="term" value="F:nucleosome binding"/>
    <property type="evidence" value="ECO:0007669"/>
    <property type="project" value="TreeGrafter"/>
</dbReference>
<dbReference type="CDD" id="cd13230">
    <property type="entry name" value="PH1_SSRP1-like"/>
    <property type="match status" value="1"/>
</dbReference>
<dbReference type="Pfam" id="PF21103">
    <property type="entry name" value="PH1_SSRP1-like"/>
    <property type="match status" value="1"/>
</dbReference>
<dbReference type="InterPro" id="IPR011993">
    <property type="entry name" value="PH-like_dom_sf"/>
</dbReference>
<dbReference type="Pfam" id="PF17292">
    <property type="entry name" value="POB3_N"/>
    <property type="match status" value="1"/>
</dbReference>
<feature type="compositionally biased region" description="Low complexity" evidence="11">
    <location>
        <begin position="623"/>
        <end position="647"/>
    </location>
</feature>
<dbReference type="SUPFAM" id="SSF47095">
    <property type="entry name" value="HMG-box"/>
    <property type="match status" value="1"/>
</dbReference>
<dbReference type="InterPro" id="IPR000969">
    <property type="entry name" value="SSRP1/POB3"/>
</dbReference>
<dbReference type="InterPro" id="IPR048993">
    <property type="entry name" value="SSRP1-like_PH1"/>
</dbReference>
<keyword evidence="5 10" id="KW-0805">Transcription regulation</keyword>
<dbReference type="PROSITE" id="PS50118">
    <property type="entry name" value="HMG_BOX_2"/>
    <property type="match status" value="1"/>
</dbReference>
<feature type="region of interest" description="Disordered" evidence="11">
    <location>
        <begin position="460"/>
        <end position="557"/>
    </location>
</feature>
<dbReference type="InterPro" id="IPR024954">
    <property type="entry name" value="SSRP1_DD"/>
</dbReference>
<evidence type="ECO:0000256" key="6">
    <source>
        <dbReference type="ARBA" id="ARBA00023163"/>
    </source>
</evidence>
<keyword evidence="8 9" id="KW-0539">Nucleus</keyword>
<evidence type="ECO:0000313" key="14">
    <source>
        <dbReference type="WBParaSite" id="PSAMB.scaffold552size47466.g7128.t1"/>
    </source>
</evidence>
<dbReference type="Gene3D" id="2.30.29.150">
    <property type="match status" value="1"/>
</dbReference>
<sequence>MTDVFLEYNDITKENMGFLNTGRIKLSDQQVVYKDSKTGKLDPQIQAADIKKVQWVRLGNKPGIKLSLNNGDFYRFGGFQETEFEKIKNFAKKNWKMDITQVEHSIKGWNYGRCDFEDQSMLFEVDDKPCFEIPLTNVNSCTAAKNEAVLEFLQNDDSSVALMEMRFHIPQDPDADEDADPVEEFRKAVMQFAGIESETDQPVAILSQILCTTPRGRYDIKVYPNHLSLHGKTYDYKIPIKTIMRLFLLPHKDGRHMYFVISLNPPLRQGQTRYHFLVLEFSKDEEIDLELGFTEEQLNEQYKGRLEREMSGPVYEVVSKIFRVLMDQKITVPGSFVGHSGTPAIGCAYKQAAGFLYPLEKGFVYVHKPPMYIRFEEISTVNFARSDVSTRSFDFEVELKAGATHVFNSVEKEEYTRLYDFVNNKRLRIRNAKRLDKPMYKEDNFAGSDDEIDPYKEAVKQEARNKVKEEDSDEDSEDEDSDYDVEKDAKKKKEAASSSEGSASEPDEEYDTDAGNESSEGEEGGTKKRKTKTIKEKSSPKKRSKKATKDPLAPKRAQSAYMFWFGECRASIKKEGDSVVDTAKRAGQLWKEMTSADKEKWEKKAEEDKERYKREMKDYQAKGGPPAAATSSKASKSPAKKSGGSKS</sequence>
<evidence type="ECO:0000313" key="13">
    <source>
        <dbReference type="Proteomes" id="UP000887566"/>
    </source>
</evidence>
<dbReference type="Pfam" id="PF03531">
    <property type="entry name" value="SSrecog"/>
    <property type="match status" value="1"/>
</dbReference>
<dbReference type="Proteomes" id="UP000887566">
    <property type="component" value="Unplaced"/>
</dbReference>
<keyword evidence="4 10" id="KW-0227">DNA damage</keyword>
<keyword evidence="6 10" id="KW-0804">Transcription</keyword>
<dbReference type="Gene3D" id="2.30.29.30">
    <property type="entry name" value="Pleckstrin-homology domain (PH domain)/Phosphotyrosine-binding domain (PTB)"/>
    <property type="match status" value="2"/>
</dbReference>
<dbReference type="PANTHER" id="PTHR45849:SF1">
    <property type="entry name" value="FACT COMPLEX SUBUNIT SSRP1"/>
    <property type="match status" value="1"/>
</dbReference>
<feature type="compositionally biased region" description="Acidic residues" evidence="11">
    <location>
        <begin position="505"/>
        <end position="523"/>
    </location>
</feature>
<evidence type="ECO:0000256" key="3">
    <source>
        <dbReference type="ARBA" id="ARBA00022705"/>
    </source>
</evidence>
<evidence type="ECO:0000256" key="1">
    <source>
        <dbReference type="ARBA" id="ARBA00010060"/>
    </source>
</evidence>
<feature type="compositionally biased region" description="Basic and acidic residues" evidence="11">
    <location>
        <begin position="484"/>
        <end position="495"/>
    </location>
</feature>
<evidence type="ECO:0000256" key="5">
    <source>
        <dbReference type="ARBA" id="ARBA00023015"/>
    </source>
</evidence>
<dbReference type="FunFam" id="2.30.29.30:FF:000119">
    <property type="entry name" value="FACT complex subunit SSRP1"/>
    <property type="match status" value="1"/>
</dbReference>
<dbReference type="InterPro" id="IPR038167">
    <property type="entry name" value="SSRP1_sf"/>
</dbReference>
<dbReference type="Pfam" id="PF08512">
    <property type="entry name" value="Rttp106-like_middle"/>
    <property type="match status" value="1"/>
</dbReference>